<evidence type="ECO:0000313" key="2">
    <source>
        <dbReference type="EMBL" id="SHF42374.1"/>
    </source>
</evidence>
<dbReference type="AlphaFoldDB" id="A0A1M5BIF2"/>
<keyword evidence="1" id="KW-0812">Transmembrane</keyword>
<dbReference type="OrthoDB" id="1042172at2"/>
<feature type="transmembrane region" description="Helical" evidence="1">
    <location>
        <begin position="118"/>
        <end position="136"/>
    </location>
</feature>
<reference evidence="2 3" key="1">
    <citation type="submission" date="2016-11" db="EMBL/GenBank/DDBJ databases">
        <authorList>
            <person name="Jaros S."/>
            <person name="Januszkiewicz K."/>
            <person name="Wedrychowicz H."/>
        </authorList>
    </citation>
    <scope>NUCLEOTIDE SEQUENCE [LARGE SCALE GENOMIC DNA]</scope>
    <source>
        <strain evidence="2 3">DSM 26991</strain>
    </source>
</reference>
<keyword evidence="1" id="KW-1133">Transmembrane helix</keyword>
<protein>
    <submittedName>
        <fullName evidence="2">Uncharacterized protein</fullName>
    </submittedName>
</protein>
<organism evidence="2 3">
    <name type="scientific">Bacteroides luti</name>
    <dbReference type="NCBI Taxonomy" id="1297750"/>
    <lineage>
        <taxon>Bacteria</taxon>
        <taxon>Pseudomonadati</taxon>
        <taxon>Bacteroidota</taxon>
        <taxon>Bacteroidia</taxon>
        <taxon>Bacteroidales</taxon>
        <taxon>Bacteroidaceae</taxon>
        <taxon>Bacteroides</taxon>
    </lineage>
</organism>
<dbReference type="RefSeq" id="WP_073401450.1">
    <property type="nucleotide sequence ID" value="NZ_FQTV01000008.1"/>
</dbReference>
<feature type="transmembrane region" description="Helical" evidence="1">
    <location>
        <begin position="16"/>
        <end position="36"/>
    </location>
</feature>
<keyword evidence="1" id="KW-0472">Membrane</keyword>
<dbReference type="Proteomes" id="UP000184509">
    <property type="component" value="Unassembled WGS sequence"/>
</dbReference>
<name>A0A1M5BIF2_9BACE</name>
<gene>
    <name evidence="2" type="ORF">SAMN05444405_108128</name>
</gene>
<dbReference type="STRING" id="1297750.SAMN05444405_108128"/>
<keyword evidence="3" id="KW-1185">Reference proteome</keyword>
<feature type="transmembrane region" description="Helical" evidence="1">
    <location>
        <begin position="48"/>
        <end position="69"/>
    </location>
</feature>
<feature type="transmembrane region" description="Helical" evidence="1">
    <location>
        <begin position="95"/>
        <end position="112"/>
    </location>
</feature>
<proteinExistence type="predicted"/>
<evidence type="ECO:0000313" key="3">
    <source>
        <dbReference type="Proteomes" id="UP000184509"/>
    </source>
</evidence>
<sequence length="158" mass="17995">MDKKIKAVNRIMQTQFGIYIGIAVVLVVLYQSDIFLEGMYADDFMMQYILETVGILATIALVPLSLKLFSVKLKKVIKGANFENALKLYQHWSNIRLVILAILTYMNIFIYYMTLNSIGGLCALIAITASVFCLPGEKKMREELNLVTENQENKENEE</sequence>
<dbReference type="EMBL" id="FQTV01000008">
    <property type="protein sequence ID" value="SHF42374.1"/>
    <property type="molecule type" value="Genomic_DNA"/>
</dbReference>
<evidence type="ECO:0000256" key="1">
    <source>
        <dbReference type="SAM" id="Phobius"/>
    </source>
</evidence>
<accession>A0A1M5BIF2</accession>